<comment type="caution">
    <text evidence="2">The sequence shown here is derived from an EMBL/GenBank/DDBJ whole genome shotgun (WGS) entry which is preliminary data.</text>
</comment>
<reference evidence="2" key="1">
    <citation type="submission" date="2021-07" db="EMBL/GenBank/DDBJ databases">
        <authorList>
            <person name="Catto M.A."/>
            <person name="Jacobson A."/>
            <person name="Kennedy G."/>
            <person name="Labadie P."/>
            <person name="Hunt B.G."/>
            <person name="Srinivasan R."/>
        </authorList>
    </citation>
    <scope>NUCLEOTIDE SEQUENCE</scope>
    <source>
        <strain evidence="2">PL_HMW_Pooled</strain>
        <tissue evidence="2">Head</tissue>
    </source>
</reference>
<gene>
    <name evidence="2" type="ORF">KUF71_016581</name>
</gene>
<dbReference type="AlphaFoldDB" id="A0AAE1HVQ9"/>
<sequence length="120" mass="13208">MSPQLSLPERFLQKVAGHDACDDDDPDQNGPPPPANAEADLNSGSDDDNANAANTGVTCERCFSKLKIIKTRLRSRMTDEFLDDAMIISVEREVADSLLQEDILEKYAKSSDDLSRLLPL</sequence>
<dbReference type="Proteomes" id="UP001219518">
    <property type="component" value="Unassembled WGS sequence"/>
</dbReference>
<keyword evidence="3" id="KW-1185">Reference proteome</keyword>
<accession>A0AAE1HVQ9</accession>
<evidence type="ECO:0000313" key="3">
    <source>
        <dbReference type="Proteomes" id="UP001219518"/>
    </source>
</evidence>
<name>A0AAE1HVQ9_9NEOP</name>
<evidence type="ECO:0000313" key="2">
    <source>
        <dbReference type="EMBL" id="KAK3928334.1"/>
    </source>
</evidence>
<evidence type="ECO:0000256" key="1">
    <source>
        <dbReference type="SAM" id="MobiDB-lite"/>
    </source>
</evidence>
<protein>
    <submittedName>
        <fullName evidence="2">GrpE protein-like protein 2, mitochondrial</fullName>
    </submittedName>
</protein>
<feature type="region of interest" description="Disordered" evidence="1">
    <location>
        <begin position="17"/>
        <end position="54"/>
    </location>
</feature>
<reference evidence="2" key="2">
    <citation type="journal article" date="2023" name="BMC Genomics">
        <title>Pest status, molecular evolution, and epigenetic factors derived from the genome assembly of Frankliniella fusca, a thysanopteran phytovirus vector.</title>
        <authorList>
            <person name="Catto M.A."/>
            <person name="Labadie P.E."/>
            <person name="Jacobson A.L."/>
            <person name="Kennedy G.G."/>
            <person name="Srinivasan R."/>
            <person name="Hunt B.G."/>
        </authorList>
    </citation>
    <scope>NUCLEOTIDE SEQUENCE</scope>
    <source>
        <strain evidence="2">PL_HMW_Pooled</strain>
    </source>
</reference>
<dbReference type="EMBL" id="JAHWGI010001327">
    <property type="protein sequence ID" value="KAK3928334.1"/>
    <property type="molecule type" value="Genomic_DNA"/>
</dbReference>
<proteinExistence type="predicted"/>
<organism evidence="2 3">
    <name type="scientific">Frankliniella fusca</name>
    <dbReference type="NCBI Taxonomy" id="407009"/>
    <lineage>
        <taxon>Eukaryota</taxon>
        <taxon>Metazoa</taxon>
        <taxon>Ecdysozoa</taxon>
        <taxon>Arthropoda</taxon>
        <taxon>Hexapoda</taxon>
        <taxon>Insecta</taxon>
        <taxon>Pterygota</taxon>
        <taxon>Neoptera</taxon>
        <taxon>Paraneoptera</taxon>
        <taxon>Thysanoptera</taxon>
        <taxon>Terebrantia</taxon>
        <taxon>Thripoidea</taxon>
        <taxon>Thripidae</taxon>
        <taxon>Frankliniella</taxon>
    </lineage>
</organism>